<gene>
    <name evidence="1" type="ORF">S03H2_30458</name>
</gene>
<organism evidence="1">
    <name type="scientific">marine sediment metagenome</name>
    <dbReference type="NCBI Taxonomy" id="412755"/>
    <lineage>
        <taxon>unclassified sequences</taxon>
        <taxon>metagenomes</taxon>
        <taxon>ecological metagenomes</taxon>
    </lineage>
</organism>
<comment type="caution">
    <text evidence="1">The sequence shown here is derived from an EMBL/GenBank/DDBJ whole genome shotgun (WGS) entry which is preliminary data.</text>
</comment>
<dbReference type="AlphaFoldDB" id="X1GEM6"/>
<sequence length="40" mass="4582">MNLLKLMNVKICLIGKGIVGTSFLQLLNEKKQSFKQKFNL</sequence>
<protein>
    <submittedName>
        <fullName evidence="1">Uncharacterized protein</fullName>
    </submittedName>
</protein>
<evidence type="ECO:0000313" key="1">
    <source>
        <dbReference type="EMBL" id="GAH56356.1"/>
    </source>
</evidence>
<reference evidence="1" key="1">
    <citation type="journal article" date="2014" name="Front. Microbiol.">
        <title>High frequency of phylogenetically diverse reductive dehalogenase-homologous genes in deep subseafloor sedimentary metagenomes.</title>
        <authorList>
            <person name="Kawai M."/>
            <person name="Futagami T."/>
            <person name="Toyoda A."/>
            <person name="Takaki Y."/>
            <person name="Nishi S."/>
            <person name="Hori S."/>
            <person name="Arai W."/>
            <person name="Tsubouchi T."/>
            <person name="Morono Y."/>
            <person name="Uchiyama I."/>
            <person name="Ito T."/>
            <person name="Fujiyama A."/>
            <person name="Inagaki F."/>
            <person name="Takami H."/>
        </authorList>
    </citation>
    <scope>NUCLEOTIDE SEQUENCE</scope>
    <source>
        <strain evidence="1">Expedition CK06-06</strain>
    </source>
</reference>
<feature type="non-terminal residue" evidence="1">
    <location>
        <position position="40"/>
    </location>
</feature>
<dbReference type="EMBL" id="BARU01018428">
    <property type="protein sequence ID" value="GAH56356.1"/>
    <property type="molecule type" value="Genomic_DNA"/>
</dbReference>
<accession>X1GEM6</accession>
<dbReference type="Gene3D" id="3.40.50.720">
    <property type="entry name" value="NAD(P)-binding Rossmann-like Domain"/>
    <property type="match status" value="1"/>
</dbReference>
<proteinExistence type="predicted"/>
<name>X1GEM6_9ZZZZ</name>